<feature type="compositionally biased region" description="Polar residues" evidence="7">
    <location>
        <begin position="491"/>
        <end position="505"/>
    </location>
</feature>
<dbReference type="PANTHER" id="PTHR11941">
    <property type="entry name" value="ENOYL-COA HYDRATASE-RELATED"/>
    <property type="match status" value="1"/>
</dbReference>
<comment type="subcellular location">
    <subcellularLocation>
        <location evidence="1">Nucleus</location>
    </subcellularLocation>
</comment>
<feature type="region of interest" description="Disordered" evidence="7">
    <location>
        <begin position="589"/>
        <end position="613"/>
    </location>
</feature>
<feature type="compositionally biased region" description="Acidic residues" evidence="7">
    <location>
        <begin position="912"/>
        <end position="931"/>
    </location>
</feature>
<keyword evidence="3" id="KW-0813">Transport</keyword>
<evidence type="ECO:0000259" key="8">
    <source>
        <dbReference type="Pfam" id="PF16755"/>
    </source>
</evidence>
<accession>A0AAD2H3A9</accession>
<comment type="similarity">
    <text evidence="2 5">Belongs to the enoyl-CoA hydratase/isomerase family.</text>
</comment>
<dbReference type="InterPro" id="IPR029045">
    <property type="entry name" value="ClpP/crotonase-like_dom_sf"/>
</dbReference>
<feature type="region of interest" description="Disordered" evidence="7">
    <location>
        <begin position="1321"/>
        <end position="1340"/>
    </location>
</feature>
<feature type="coiled-coil region" evidence="6">
    <location>
        <begin position="1233"/>
        <end position="1260"/>
    </location>
</feature>
<gene>
    <name evidence="9" type="ORF">MYCIT1_LOCUS12720</name>
</gene>
<evidence type="ECO:0000256" key="2">
    <source>
        <dbReference type="ARBA" id="ARBA00005254"/>
    </source>
</evidence>
<feature type="compositionally biased region" description="Polar residues" evidence="7">
    <location>
        <begin position="823"/>
        <end position="838"/>
    </location>
</feature>
<reference evidence="9" key="1">
    <citation type="submission" date="2023-11" db="EMBL/GenBank/DDBJ databases">
        <authorList>
            <person name="De Vega J J."/>
            <person name="De Vega J J."/>
        </authorList>
    </citation>
    <scope>NUCLEOTIDE SEQUENCE</scope>
</reference>
<dbReference type="GO" id="GO:0004165">
    <property type="term" value="F:delta(3)-delta(2)-enoyl-CoA isomerase activity"/>
    <property type="evidence" value="ECO:0007669"/>
    <property type="project" value="TreeGrafter"/>
</dbReference>
<feature type="region of interest" description="Disordered" evidence="7">
    <location>
        <begin position="1144"/>
        <end position="1164"/>
    </location>
</feature>
<evidence type="ECO:0000256" key="4">
    <source>
        <dbReference type="ARBA" id="ARBA00023242"/>
    </source>
</evidence>
<feature type="compositionally biased region" description="Low complexity" evidence="7">
    <location>
        <begin position="453"/>
        <end position="466"/>
    </location>
</feature>
<feature type="compositionally biased region" description="Basic and acidic residues" evidence="7">
    <location>
        <begin position="891"/>
        <end position="911"/>
    </location>
</feature>
<sequence>MAFVPLSRPSKAQSKFDHTPIHPEAEGFNVRLISASAHHRTYFDSIPLSVCSTNKVVLLFLQIISSLRSPEKYLRSQTPKGDGLPLPHPMASLILSPLSQLRESVKLGSETVFVPKITLPWAAISIAFGCADSRLFAGTEQGRILVFDTTHLFTSSTPVDPIHVLDTSTSPPLQILPNPSGDHDLSQLLAIVRADGTAQVLSAQMEHRAGWMGSNAEDSPVVAAWSPKGKQIALGLRAGDIMTFGLTGDPSPLKHIPPTADGLLVSLQWIGPLHTFRTSYASAGNPPDHIVHLDSRSNTGGFVQMTHPFTMSGRSQNAHVLVLPRWDQEATAEHKVLLIVGDTSSTDLEVVANVGSRWFQQSQENPLNVPLDKNDEDTFLLSLDVDLTDEVPVMYAYLNDGTVQAWYICHPDGTPYPGLISSTAPEKALNQPPDGLSISEKPMTTSPFGHMNSGSFSAFSIQSSTFTPPPPMSHSPSISMEDSTGFGGMSLGNSTSDKPKPNSNVFGPPAPLPLPPDHPANHPTPPKMASFSDPVLVRPASGFGAFGGGPTGGAFSNPKPITSSSVTAFGASPDVATAFGRPSLGGATFGQSGFGQSQSSFGQTGSASTGNANFGSSTSAGGGFTAFASSAPSTFGVPTKLPSLGGFSKFASSGGSNAFVAAANGTNLFAPASETVSASSNTPSMNVSDTTSDPSPFGKSSSSAAPFGKPQSGGFSSFASNTSSPFSAVPISSSAPVAHAFSNLTSSSTPVFGQTTNAFSRQDPDKGTSTPAGAFANMKNASPTSVFIKPASGAFTDGQSTSPFLGSSNQAQPQRVSAFGPSAGSTSTANPAFSSPSVLKSAFETPPKASGSPFGAFQGTPVSLNSVPVFTPPPGKEKDTAPLSQASSFVEVDREDHAQSEGDREEAHLGEGELEEGELEYEGDIGDEDDLAAFLSEGSELGPEEDEEEDFTPSRSPSPTPSDASEASRLSTIREESTTPPGSPEKKTTPSVPIAVPSPTAAGSGPSLFGIGLGRPSTRPTRSSPLAGPSTSAEEIKPPQEAAWKPQPHVIASNPDESKPPRAKTPPLSALSFPSSKPSLPVKTPLSGKLFGNDSPTPIVPSKGLFEPVSPVVKPVAPMGKPVIPVANPAVPVVRLPVSDTHARPIAVPPTPSPAPPAVKSGPPPMEEGLQKECALLFQTMTRELDNFRVLAQAASQKRMELGSSAGGSRRASDLGNRARWNLSDAVQFGLTLRSYEKDLDALKENRATSQKSVRELRSNLLKAGTKREEIGRFIKAQHDPEFAKMLKSRSLGPEHLETQSVLRRGIRQLQDRVQKLEGHLEESKKRLSRANSGTAGLRAPTLDTLNRTFRNMDIALDNQTDDVDRLTTRIAKLEVAASSSTPTRDPRLPGIGHRPPKVTPHVAVTTAAALNAERTAQKLKRALLLVRKEPLMNTQAALAPAPPSVFSTPLRPGADLSTPVKGISLGLTAFAPPSTLPAFDPSSFDLPADNFNPSPPPATRRGAGTKSRVSGSVPLKRTSPAHQPSSFDFGPLPTLGHSPSPSPAPVFDWGPIPAFNKPSSTLPGFNVSLLSYSMEYPVGLPAQSPLLTITHPKDTLWVIELHNGADNRLTPDFVQLAIKPALDVVERHWREQWRAVPNDAKDKSGGNGALVIVGGRNQDKFFSNGLNLSLVPLNGIFFSVIFNRLLDRIMRFPIPTIAAINGHCFAGGFMLSLACDYRVMTDGSQRNAWVCMNEVDFGAPWPHSFAGVLNAKICDGPTRRKIALEGHRFTPPEALKAGIVDQIVTGNTAAILEAAEQLGLKVGVKAQGGVWGLIKNDIYYDALEGLKKDPREISPLVDDLAAKARL</sequence>
<keyword evidence="10" id="KW-1185">Reference proteome</keyword>
<dbReference type="Pfam" id="PF16755">
    <property type="entry name" value="Beta-prop_NUP159_NUP214"/>
    <property type="match status" value="1"/>
</dbReference>
<dbReference type="InterPro" id="IPR001753">
    <property type="entry name" value="Enoyl-CoA_hydra/iso"/>
</dbReference>
<dbReference type="GO" id="GO:0005634">
    <property type="term" value="C:nucleus"/>
    <property type="evidence" value="ECO:0007669"/>
    <property type="project" value="UniProtKB-SubCell"/>
</dbReference>
<keyword evidence="4" id="KW-0539">Nucleus</keyword>
<evidence type="ECO:0000256" key="1">
    <source>
        <dbReference type="ARBA" id="ARBA00004123"/>
    </source>
</evidence>
<feature type="compositionally biased region" description="Polar residues" evidence="7">
    <location>
        <begin position="1018"/>
        <end position="1033"/>
    </location>
</feature>
<protein>
    <recommendedName>
        <fullName evidence="8">Nucleoporin Nup159/Nup146 N-terminal domain-containing protein</fullName>
    </recommendedName>
</protein>
<feature type="region of interest" description="Disordered" evidence="7">
    <location>
        <begin position="1482"/>
        <end position="1542"/>
    </location>
</feature>
<dbReference type="CDD" id="cd06558">
    <property type="entry name" value="crotonase-like"/>
    <property type="match status" value="1"/>
</dbReference>
<feature type="compositionally biased region" description="Polar residues" evidence="7">
    <location>
        <begin position="798"/>
        <end position="815"/>
    </location>
</feature>
<feature type="region of interest" description="Disordered" evidence="7">
    <location>
        <begin position="753"/>
        <end position="772"/>
    </location>
</feature>
<dbReference type="GO" id="GO:0005777">
    <property type="term" value="C:peroxisome"/>
    <property type="evidence" value="ECO:0007669"/>
    <property type="project" value="TreeGrafter"/>
</dbReference>
<evidence type="ECO:0000313" key="9">
    <source>
        <dbReference type="EMBL" id="CAK5269189.1"/>
    </source>
</evidence>
<keyword evidence="6" id="KW-0175">Coiled coil</keyword>
<feature type="compositionally biased region" description="Low complexity" evidence="7">
    <location>
        <begin position="694"/>
        <end position="706"/>
    </location>
</feature>
<comment type="caution">
    <text evidence="9">The sequence shown here is derived from an EMBL/GenBank/DDBJ whole genome shotgun (WGS) entry which is preliminary data.</text>
</comment>
<feature type="compositionally biased region" description="Acidic residues" evidence="7">
    <location>
        <begin position="942"/>
        <end position="951"/>
    </location>
</feature>
<evidence type="ECO:0000256" key="6">
    <source>
        <dbReference type="SAM" id="Coils"/>
    </source>
</evidence>
<dbReference type="PROSITE" id="PS00166">
    <property type="entry name" value="ENOYL_COA_HYDRATASE"/>
    <property type="match status" value="1"/>
</dbReference>
<feature type="region of interest" description="Disordered" evidence="7">
    <location>
        <begin position="1378"/>
        <end position="1399"/>
    </location>
</feature>
<dbReference type="InterPro" id="IPR039462">
    <property type="entry name" value="Nup159/Nup146_N"/>
</dbReference>
<feature type="region of interest" description="Disordered" evidence="7">
    <location>
        <begin position="676"/>
        <end position="706"/>
    </location>
</feature>
<dbReference type="EMBL" id="CAVNYO010000141">
    <property type="protein sequence ID" value="CAK5269189.1"/>
    <property type="molecule type" value="Genomic_DNA"/>
</dbReference>
<feature type="compositionally biased region" description="Polar residues" evidence="7">
    <location>
        <begin position="676"/>
        <end position="693"/>
    </location>
</feature>
<evidence type="ECO:0000256" key="3">
    <source>
        <dbReference type="ARBA" id="ARBA00022448"/>
    </source>
</evidence>
<dbReference type="InterPro" id="IPR015943">
    <property type="entry name" value="WD40/YVTN_repeat-like_dom_sf"/>
</dbReference>
<evidence type="ECO:0000256" key="7">
    <source>
        <dbReference type="SAM" id="MobiDB-lite"/>
    </source>
</evidence>
<dbReference type="PANTHER" id="PTHR11941:SF75">
    <property type="entry name" value="ENOYL-COA HYDRATASE_ISOMERASE FAMILY PROTEIN"/>
    <property type="match status" value="1"/>
</dbReference>
<evidence type="ECO:0000256" key="5">
    <source>
        <dbReference type="RuleBase" id="RU003707"/>
    </source>
</evidence>
<feature type="region of interest" description="Disordered" evidence="7">
    <location>
        <begin position="420"/>
        <end position="533"/>
    </location>
</feature>
<feature type="region of interest" description="Disordered" evidence="7">
    <location>
        <begin position="798"/>
        <end position="1095"/>
    </location>
</feature>
<dbReference type="InterPro" id="IPR018376">
    <property type="entry name" value="Enoyl-CoA_hyd/isom_CS"/>
</dbReference>
<dbReference type="Pfam" id="PF00378">
    <property type="entry name" value="ECH_1"/>
    <property type="match status" value="1"/>
</dbReference>
<dbReference type="SUPFAM" id="SSF117289">
    <property type="entry name" value="Nucleoporin domain"/>
    <property type="match status" value="1"/>
</dbReference>
<feature type="compositionally biased region" description="Pro residues" evidence="7">
    <location>
        <begin position="1147"/>
        <end position="1164"/>
    </location>
</feature>
<feature type="compositionally biased region" description="Pro residues" evidence="7">
    <location>
        <begin position="508"/>
        <end position="526"/>
    </location>
</feature>
<name>A0AAD2H3A9_9AGAR</name>
<proteinExistence type="inferred from homology"/>
<organism evidence="9 10">
    <name type="scientific">Mycena citricolor</name>
    <dbReference type="NCBI Taxonomy" id="2018698"/>
    <lineage>
        <taxon>Eukaryota</taxon>
        <taxon>Fungi</taxon>
        <taxon>Dikarya</taxon>
        <taxon>Basidiomycota</taxon>
        <taxon>Agaricomycotina</taxon>
        <taxon>Agaricomycetes</taxon>
        <taxon>Agaricomycetidae</taxon>
        <taxon>Agaricales</taxon>
        <taxon>Marasmiineae</taxon>
        <taxon>Mycenaceae</taxon>
        <taxon>Mycena</taxon>
    </lineage>
</organism>
<dbReference type="Gene3D" id="2.130.10.10">
    <property type="entry name" value="YVTN repeat-like/Quinoprotein amine dehydrogenase"/>
    <property type="match status" value="1"/>
</dbReference>
<dbReference type="SUPFAM" id="SSF52096">
    <property type="entry name" value="ClpP/crotonase"/>
    <property type="match status" value="1"/>
</dbReference>
<evidence type="ECO:0000313" key="10">
    <source>
        <dbReference type="Proteomes" id="UP001295794"/>
    </source>
</evidence>
<feature type="domain" description="Nucleoporin Nup159/Nup146 N-terminal" evidence="8">
    <location>
        <begin position="93"/>
        <end position="394"/>
    </location>
</feature>
<dbReference type="Gene3D" id="3.90.226.10">
    <property type="entry name" value="2-enoyl-CoA Hydratase, Chain A, domain 1"/>
    <property type="match status" value="1"/>
</dbReference>
<dbReference type="Proteomes" id="UP001295794">
    <property type="component" value="Unassembled WGS sequence"/>
</dbReference>
<dbReference type="GO" id="GO:0006635">
    <property type="term" value="P:fatty acid beta-oxidation"/>
    <property type="evidence" value="ECO:0007669"/>
    <property type="project" value="TreeGrafter"/>
</dbReference>